<proteinExistence type="predicted"/>
<gene>
    <name evidence="2" type="ORF">AVEN_133019_1</name>
</gene>
<reference evidence="2 3" key="1">
    <citation type="journal article" date="2019" name="Sci. Rep.">
        <title>Orb-weaving spider Araneus ventricosus genome elucidates the spidroin gene catalogue.</title>
        <authorList>
            <person name="Kono N."/>
            <person name="Nakamura H."/>
            <person name="Ohtoshi R."/>
            <person name="Moran D.A.P."/>
            <person name="Shinohara A."/>
            <person name="Yoshida Y."/>
            <person name="Fujiwara M."/>
            <person name="Mori M."/>
            <person name="Tomita M."/>
            <person name="Arakawa K."/>
        </authorList>
    </citation>
    <scope>NUCLEOTIDE SEQUENCE [LARGE SCALE GENOMIC DNA]</scope>
</reference>
<dbReference type="EMBL" id="BGPR01006027">
    <property type="protein sequence ID" value="GBN15458.1"/>
    <property type="molecule type" value="Genomic_DNA"/>
</dbReference>
<feature type="non-terminal residue" evidence="2">
    <location>
        <position position="87"/>
    </location>
</feature>
<evidence type="ECO:0000313" key="3">
    <source>
        <dbReference type="Proteomes" id="UP000499080"/>
    </source>
</evidence>
<comment type="caution">
    <text evidence="2">The sequence shown here is derived from an EMBL/GenBank/DDBJ whole genome shotgun (WGS) entry which is preliminary data.</text>
</comment>
<accession>A0A4Y2LL42</accession>
<organism evidence="2 3">
    <name type="scientific">Araneus ventricosus</name>
    <name type="common">Orbweaver spider</name>
    <name type="synonym">Epeira ventricosa</name>
    <dbReference type="NCBI Taxonomy" id="182803"/>
    <lineage>
        <taxon>Eukaryota</taxon>
        <taxon>Metazoa</taxon>
        <taxon>Ecdysozoa</taxon>
        <taxon>Arthropoda</taxon>
        <taxon>Chelicerata</taxon>
        <taxon>Arachnida</taxon>
        <taxon>Araneae</taxon>
        <taxon>Araneomorphae</taxon>
        <taxon>Entelegynae</taxon>
        <taxon>Araneoidea</taxon>
        <taxon>Araneidae</taxon>
        <taxon>Araneus</taxon>
    </lineage>
</organism>
<protein>
    <submittedName>
        <fullName evidence="2">Uncharacterized protein</fullName>
    </submittedName>
</protein>
<dbReference type="Proteomes" id="UP000499080">
    <property type="component" value="Unassembled WGS sequence"/>
</dbReference>
<feature type="compositionally biased region" description="Polar residues" evidence="1">
    <location>
        <begin position="1"/>
        <end position="10"/>
    </location>
</feature>
<evidence type="ECO:0000256" key="1">
    <source>
        <dbReference type="SAM" id="MobiDB-lite"/>
    </source>
</evidence>
<evidence type="ECO:0000313" key="2">
    <source>
        <dbReference type="EMBL" id="GBN15458.1"/>
    </source>
</evidence>
<dbReference type="AlphaFoldDB" id="A0A4Y2LL42"/>
<sequence>MTSRFTSPDSSKGPPSKWSENLTSRQKMLPNVPKQLWKQHSHFSSVFAPRMSLHNEVPFSNGFRDYHFWTILHRKGMSGNERISGVL</sequence>
<feature type="region of interest" description="Disordered" evidence="1">
    <location>
        <begin position="1"/>
        <end position="23"/>
    </location>
</feature>
<name>A0A4Y2LL42_ARAVE</name>
<keyword evidence="3" id="KW-1185">Reference proteome</keyword>